<organism evidence="5 6">
    <name type="scientific">Aspergillus tanneri</name>
    <dbReference type="NCBI Taxonomy" id="1220188"/>
    <lineage>
        <taxon>Eukaryota</taxon>
        <taxon>Fungi</taxon>
        <taxon>Dikarya</taxon>
        <taxon>Ascomycota</taxon>
        <taxon>Pezizomycotina</taxon>
        <taxon>Eurotiomycetes</taxon>
        <taxon>Eurotiomycetidae</taxon>
        <taxon>Eurotiales</taxon>
        <taxon>Aspergillaceae</taxon>
        <taxon>Aspergillus</taxon>
        <taxon>Aspergillus subgen. Circumdati</taxon>
    </lineage>
</organism>
<accession>A0A4S3JXH3</accession>
<dbReference type="InterPro" id="IPR020568">
    <property type="entry name" value="Ribosomal_Su5_D2-typ_SF"/>
</dbReference>
<evidence type="ECO:0000256" key="1">
    <source>
        <dbReference type="ARBA" id="ARBA00006082"/>
    </source>
</evidence>
<dbReference type="GO" id="GO:0061982">
    <property type="term" value="P:meiosis I cell cycle process"/>
    <property type="evidence" value="ECO:0007669"/>
    <property type="project" value="UniProtKB-ARBA"/>
</dbReference>
<feature type="compositionally biased region" description="Basic and acidic residues" evidence="3">
    <location>
        <begin position="341"/>
        <end position="357"/>
    </location>
</feature>
<dbReference type="GO" id="GO:0032389">
    <property type="term" value="C:MutLalpha complex"/>
    <property type="evidence" value="ECO:0007669"/>
    <property type="project" value="TreeGrafter"/>
</dbReference>
<dbReference type="InterPro" id="IPR014762">
    <property type="entry name" value="DNA_mismatch_repair_CS"/>
</dbReference>
<dbReference type="InterPro" id="IPR036890">
    <property type="entry name" value="HATPase_C_sf"/>
</dbReference>
<evidence type="ECO:0000313" key="5">
    <source>
        <dbReference type="EMBL" id="THD00196.1"/>
    </source>
</evidence>
<dbReference type="GO" id="GO:0016887">
    <property type="term" value="F:ATP hydrolysis activity"/>
    <property type="evidence" value="ECO:0007669"/>
    <property type="project" value="InterPro"/>
</dbReference>
<dbReference type="InterPro" id="IPR038973">
    <property type="entry name" value="MutL/Mlh/Pms-like"/>
</dbReference>
<dbReference type="SUPFAM" id="SSF55874">
    <property type="entry name" value="ATPase domain of HSP90 chaperone/DNA topoisomerase II/histidine kinase"/>
    <property type="match status" value="1"/>
</dbReference>
<comment type="caution">
    <text evidence="5">The sequence shown here is derived from an EMBL/GenBank/DDBJ whole genome shotgun (WGS) entry which is preliminary data.</text>
</comment>
<dbReference type="PANTHER" id="PTHR10073:SF41">
    <property type="entry name" value="MISMATCH REPAIR PROTEIN, PUTATIVE (AFU_ORTHOLOGUE AFUA_8G05820)-RELATED"/>
    <property type="match status" value="1"/>
</dbReference>
<dbReference type="Pfam" id="PF01119">
    <property type="entry name" value="DNA_mis_repair"/>
    <property type="match status" value="1"/>
</dbReference>
<dbReference type="SMART" id="SM01340">
    <property type="entry name" value="DNA_mis_repair"/>
    <property type="match status" value="1"/>
</dbReference>
<dbReference type="Pfam" id="PF13589">
    <property type="entry name" value="HATPase_c_3"/>
    <property type="match status" value="1"/>
</dbReference>
<evidence type="ECO:0000259" key="4">
    <source>
        <dbReference type="SMART" id="SM01340"/>
    </source>
</evidence>
<keyword evidence="2" id="KW-0227">DNA damage</keyword>
<dbReference type="STRING" id="1220188.A0A4S3JXH3"/>
<keyword evidence="6" id="KW-1185">Reference proteome</keyword>
<evidence type="ECO:0000256" key="2">
    <source>
        <dbReference type="ARBA" id="ARBA00022763"/>
    </source>
</evidence>
<dbReference type="PANTHER" id="PTHR10073">
    <property type="entry name" value="DNA MISMATCH REPAIR PROTEIN MLH, PMS, MUTL"/>
    <property type="match status" value="1"/>
</dbReference>
<dbReference type="InterPro" id="IPR014721">
    <property type="entry name" value="Ribsml_uS5_D2-typ_fold_subgr"/>
</dbReference>
<feature type="region of interest" description="Disordered" evidence="3">
    <location>
        <begin position="338"/>
        <end position="357"/>
    </location>
</feature>
<dbReference type="GO" id="GO:0140664">
    <property type="term" value="F:ATP-dependent DNA damage sensor activity"/>
    <property type="evidence" value="ECO:0007669"/>
    <property type="project" value="InterPro"/>
</dbReference>
<evidence type="ECO:0000313" key="6">
    <source>
        <dbReference type="Proteomes" id="UP000308092"/>
    </source>
</evidence>
<name>A0A4S3JXH3_9EURO</name>
<dbReference type="GO" id="GO:0005524">
    <property type="term" value="F:ATP binding"/>
    <property type="evidence" value="ECO:0007669"/>
    <property type="project" value="InterPro"/>
</dbReference>
<evidence type="ECO:0000256" key="3">
    <source>
        <dbReference type="SAM" id="MobiDB-lite"/>
    </source>
</evidence>
<dbReference type="VEuPathDB" id="FungiDB:EYZ11_000387"/>
<dbReference type="Proteomes" id="UP000308092">
    <property type="component" value="Unassembled WGS sequence"/>
</dbReference>
<protein>
    <recommendedName>
        <fullName evidence="4">DNA mismatch repair protein S5 domain-containing protein</fullName>
    </recommendedName>
</protein>
<dbReference type="Gene3D" id="3.30.230.10">
    <property type="match status" value="1"/>
</dbReference>
<dbReference type="InterPro" id="IPR013507">
    <property type="entry name" value="DNA_mismatch_S5_2-like"/>
</dbReference>
<comment type="similarity">
    <text evidence="1">Belongs to the DNA mismatch repair MutL/HexB family.</text>
</comment>
<gene>
    <name evidence="5" type="ORF">EYZ11_000387</name>
</gene>
<dbReference type="SUPFAM" id="SSF54211">
    <property type="entry name" value="Ribosomal protein S5 domain 2-like"/>
    <property type="match status" value="1"/>
</dbReference>
<sequence length="389" mass="42622">MSITALPQSAVQAIGSTSVISDPCSIVKELLDNALDAFATSVGIEISQNTLDVVQVKDNGHGIPSNGHAFVCRRTFTSKIQTLENLAKVGGKTLGFRGEALASAAEVSGGVNIFTRVETELVGSSIKYGRKGELIRYIPVRRQASLKNPAKTIAKIKRMIQSYAMCYPSKRLSLKILKARTDNNNWVYAPGQSATLMDAALKVAGTDVASNCIEKKWPPEESMDADQLRTEYTVSDYRLVSLLPGPNSGQYLSIDGRPISSTLGIGQDIVKIYKSYIRTAASGETSRTTANPFLCLQIRCPEASYDVNIEPAKDDVLFENPQRVLSIVEDLFRATYGEKGNSSDKRLPPKDRKAPNDNRFELLLARREGNESTLYNDMNTGSYLVIKRP</sequence>
<proteinExistence type="inferred from homology"/>
<reference evidence="5 6" key="1">
    <citation type="submission" date="2019-03" db="EMBL/GenBank/DDBJ databases">
        <title>The genome sequence of a newly discovered highly antifungal drug resistant Aspergillus species, Aspergillus tanneri NIH 1004.</title>
        <authorList>
            <person name="Mounaud S."/>
            <person name="Singh I."/>
            <person name="Joardar V."/>
            <person name="Pakala S."/>
            <person name="Pakala S."/>
            <person name="Venepally P."/>
            <person name="Hoover J."/>
            <person name="Nierman W."/>
            <person name="Chung J."/>
            <person name="Losada L."/>
        </authorList>
    </citation>
    <scope>NUCLEOTIDE SEQUENCE [LARGE SCALE GENOMIC DNA]</scope>
    <source>
        <strain evidence="5 6">NIH1004</strain>
    </source>
</reference>
<dbReference type="EMBL" id="SOSA01000005">
    <property type="protein sequence ID" value="THD00196.1"/>
    <property type="molecule type" value="Genomic_DNA"/>
</dbReference>
<dbReference type="Gene3D" id="3.30.565.10">
    <property type="entry name" value="Histidine kinase-like ATPase, C-terminal domain"/>
    <property type="match status" value="1"/>
</dbReference>
<dbReference type="AlphaFoldDB" id="A0A4S3JXH3"/>
<dbReference type="PROSITE" id="PS00058">
    <property type="entry name" value="DNA_MISMATCH_REPAIR_1"/>
    <property type="match status" value="1"/>
</dbReference>
<dbReference type="GO" id="GO:0030983">
    <property type="term" value="F:mismatched DNA binding"/>
    <property type="evidence" value="ECO:0007669"/>
    <property type="project" value="InterPro"/>
</dbReference>
<feature type="domain" description="DNA mismatch repair protein S5" evidence="4">
    <location>
        <begin position="200"/>
        <end position="337"/>
    </location>
</feature>
<dbReference type="GO" id="GO:0006298">
    <property type="term" value="P:mismatch repair"/>
    <property type="evidence" value="ECO:0007669"/>
    <property type="project" value="InterPro"/>
</dbReference>